<proteinExistence type="inferred from homology"/>
<evidence type="ECO:0000313" key="4">
    <source>
        <dbReference type="EMBL" id="MFD1695531.1"/>
    </source>
</evidence>
<name>A0ABW4JVF1_9HYPH</name>
<feature type="domain" description="Phospholipase/carboxylesterase/thioesterase" evidence="3">
    <location>
        <begin position="10"/>
        <end position="212"/>
    </location>
</feature>
<dbReference type="Gene3D" id="3.40.50.1820">
    <property type="entry name" value="alpha/beta hydrolase"/>
    <property type="match status" value="1"/>
</dbReference>
<reference evidence="5" key="1">
    <citation type="journal article" date="2019" name="Int. J. Syst. Evol. Microbiol.">
        <title>The Global Catalogue of Microorganisms (GCM) 10K type strain sequencing project: providing services to taxonomists for standard genome sequencing and annotation.</title>
        <authorList>
            <consortium name="The Broad Institute Genomics Platform"/>
            <consortium name="The Broad Institute Genome Sequencing Center for Infectious Disease"/>
            <person name="Wu L."/>
            <person name="Ma J."/>
        </authorList>
    </citation>
    <scope>NUCLEOTIDE SEQUENCE [LARGE SCALE GENOMIC DNA]</scope>
    <source>
        <strain evidence="5">JCM 3369</strain>
    </source>
</reference>
<dbReference type="RefSeq" id="WP_188318748.1">
    <property type="nucleotide sequence ID" value="NZ_JBHUFA010000001.1"/>
</dbReference>
<dbReference type="PANTHER" id="PTHR10655:SF17">
    <property type="entry name" value="LYSOPHOSPHOLIPASE-LIKE PROTEIN 1"/>
    <property type="match status" value="1"/>
</dbReference>
<dbReference type="SUPFAM" id="SSF53474">
    <property type="entry name" value="alpha/beta-Hydrolases"/>
    <property type="match status" value="1"/>
</dbReference>
<keyword evidence="2 4" id="KW-0378">Hydrolase</keyword>
<sequence length="218" mass="22779">MLRLDPPAPEAATHLVALLHGYGADATDLLDVARAWQAALPQIAVVLPEAPEPLPHPMLGGAQWFALTHRDPREIATGAASAAPALLRRLDPELTRIGLGWDRLILAGFSQGAMMALEAGLRHGPAPCAGILAFSGRLPDPIPSQPVHAGALPPVLLVHGEEDDVVEPWHLEVARDALQTLGCAVETVILADVGHWIDPAGSAAAIRFLSTLTGPSSA</sequence>
<keyword evidence="5" id="KW-1185">Reference proteome</keyword>
<dbReference type="GO" id="GO:0016787">
    <property type="term" value="F:hydrolase activity"/>
    <property type="evidence" value="ECO:0007669"/>
    <property type="project" value="UniProtKB-KW"/>
</dbReference>
<accession>A0ABW4JVF1</accession>
<gene>
    <name evidence="4" type="ORF">ACFSC7_08375</name>
</gene>
<dbReference type="Proteomes" id="UP001597327">
    <property type="component" value="Unassembled WGS sequence"/>
</dbReference>
<dbReference type="EMBL" id="JBHUFA010000001">
    <property type="protein sequence ID" value="MFD1695531.1"/>
    <property type="molecule type" value="Genomic_DNA"/>
</dbReference>
<comment type="similarity">
    <text evidence="1">Belongs to the AB hydrolase superfamily. AB hydrolase 2 family.</text>
</comment>
<dbReference type="InterPro" id="IPR050565">
    <property type="entry name" value="LYPA1-2/EST-like"/>
</dbReference>
<comment type="caution">
    <text evidence="4">The sequence shown here is derived from an EMBL/GenBank/DDBJ whole genome shotgun (WGS) entry which is preliminary data.</text>
</comment>
<dbReference type="InterPro" id="IPR003140">
    <property type="entry name" value="PLipase/COase/thioEstase"/>
</dbReference>
<protein>
    <submittedName>
        <fullName evidence="4">Alpha/beta hydrolase</fullName>
    </submittedName>
</protein>
<dbReference type="InterPro" id="IPR029058">
    <property type="entry name" value="AB_hydrolase_fold"/>
</dbReference>
<evidence type="ECO:0000259" key="3">
    <source>
        <dbReference type="Pfam" id="PF02230"/>
    </source>
</evidence>
<organism evidence="4 5">
    <name type="scientific">Roseibium aestuarii</name>
    <dbReference type="NCBI Taxonomy" id="2600299"/>
    <lineage>
        <taxon>Bacteria</taxon>
        <taxon>Pseudomonadati</taxon>
        <taxon>Pseudomonadota</taxon>
        <taxon>Alphaproteobacteria</taxon>
        <taxon>Hyphomicrobiales</taxon>
        <taxon>Stappiaceae</taxon>
        <taxon>Roseibium</taxon>
    </lineage>
</organism>
<evidence type="ECO:0000256" key="1">
    <source>
        <dbReference type="ARBA" id="ARBA00006499"/>
    </source>
</evidence>
<evidence type="ECO:0000256" key="2">
    <source>
        <dbReference type="ARBA" id="ARBA00022801"/>
    </source>
</evidence>
<dbReference type="Pfam" id="PF02230">
    <property type="entry name" value="Abhydrolase_2"/>
    <property type="match status" value="1"/>
</dbReference>
<dbReference type="PANTHER" id="PTHR10655">
    <property type="entry name" value="LYSOPHOSPHOLIPASE-RELATED"/>
    <property type="match status" value="1"/>
</dbReference>
<evidence type="ECO:0000313" key="5">
    <source>
        <dbReference type="Proteomes" id="UP001597327"/>
    </source>
</evidence>